<dbReference type="InterPro" id="IPR011577">
    <property type="entry name" value="Cyt_b561_bac/Ni-Hgenase"/>
</dbReference>
<keyword evidence="9" id="KW-1185">Reference proteome</keyword>
<dbReference type="PANTHER" id="PTHR30485">
    <property type="entry name" value="NI/FE-HYDROGENASE 1 B-TYPE CYTOCHROME SUBUNIT"/>
    <property type="match status" value="1"/>
</dbReference>
<keyword evidence="2" id="KW-1003">Cell membrane</keyword>
<dbReference type="SUPFAM" id="SSF81342">
    <property type="entry name" value="Transmembrane di-heme cytochromes"/>
    <property type="match status" value="1"/>
</dbReference>
<evidence type="ECO:0000256" key="6">
    <source>
        <dbReference type="SAM" id="Phobius"/>
    </source>
</evidence>
<dbReference type="Gene3D" id="1.20.950.20">
    <property type="entry name" value="Transmembrane di-heme cytochromes, Chain C"/>
    <property type="match status" value="1"/>
</dbReference>
<keyword evidence="4 6" id="KW-1133">Transmembrane helix</keyword>
<evidence type="ECO:0000313" key="8">
    <source>
        <dbReference type="EMBL" id="SMH55277.1"/>
    </source>
</evidence>
<feature type="domain" description="Cytochrome b561 bacterial/Ni-hydrogenase" evidence="7">
    <location>
        <begin position="16"/>
        <end position="177"/>
    </location>
</feature>
<feature type="transmembrane region" description="Helical" evidence="6">
    <location>
        <begin position="144"/>
        <end position="164"/>
    </location>
</feature>
<accession>A0A1X7PVE0</accession>
<dbReference type="PANTHER" id="PTHR30485:SF2">
    <property type="entry name" value="BLL0597 PROTEIN"/>
    <property type="match status" value="1"/>
</dbReference>
<dbReference type="GO" id="GO:0022904">
    <property type="term" value="P:respiratory electron transport chain"/>
    <property type="evidence" value="ECO:0007669"/>
    <property type="project" value="InterPro"/>
</dbReference>
<dbReference type="GO" id="GO:0005886">
    <property type="term" value="C:plasma membrane"/>
    <property type="evidence" value="ECO:0007669"/>
    <property type="project" value="UniProtKB-SubCell"/>
</dbReference>
<evidence type="ECO:0000256" key="1">
    <source>
        <dbReference type="ARBA" id="ARBA00004651"/>
    </source>
</evidence>
<feature type="transmembrane region" description="Helical" evidence="6">
    <location>
        <begin position="49"/>
        <end position="66"/>
    </location>
</feature>
<keyword evidence="5 6" id="KW-0472">Membrane</keyword>
<proteinExistence type="predicted"/>
<comment type="subcellular location">
    <subcellularLocation>
        <location evidence="1">Cell membrane</location>
        <topology evidence="1">Multi-pass membrane protein</topology>
    </subcellularLocation>
</comment>
<protein>
    <submittedName>
        <fullName evidence="8">Cytochrome b</fullName>
    </submittedName>
</protein>
<evidence type="ECO:0000256" key="5">
    <source>
        <dbReference type="ARBA" id="ARBA00023136"/>
    </source>
</evidence>
<name>A0A1X7PVE0_9HYPH</name>
<dbReference type="InterPro" id="IPR016174">
    <property type="entry name" value="Di-haem_cyt_TM"/>
</dbReference>
<organism evidence="8 9">
    <name type="scientific">Mesorhizobium australicum</name>
    <dbReference type="NCBI Taxonomy" id="536018"/>
    <lineage>
        <taxon>Bacteria</taxon>
        <taxon>Pseudomonadati</taxon>
        <taxon>Pseudomonadota</taxon>
        <taxon>Alphaproteobacteria</taxon>
        <taxon>Hyphomicrobiales</taxon>
        <taxon>Phyllobacteriaceae</taxon>
        <taxon>Mesorhizobium</taxon>
    </lineage>
</organism>
<evidence type="ECO:0000256" key="2">
    <source>
        <dbReference type="ARBA" id="ARBA00022475"/>
    </source>
</evidence>
<evidence type="ECO:0000256" key="3">
    <source>
        <dbReference type="ARBA" id="ARBA00022692"/>
    </source>
</evidence>
<dbReference type="Proteomes" id="UP000193083">
    <property type="component" value="Unassembled WGS sequence"/>
</dbReference>
<dbReference type="GO" id="GO:0020037">
    <property type="term" value="F:heme binding"/>
    <property type="evidence" value="ECO:0007669"/>
    <property type="project" value="TreeGrafter"/>
</dbReference>
<dbReference type="InterPro" id="IPR051542">
    <property type="entry name" value="Hydrogenase_cytochrome"/>
</dbReference>
<dbReference type="GO" id="GO:0009055">
    <property type="term" value="F:electron transfer activity"/>
    <property type="evidence" value="ECO:0007669"/>
    <property type="project" value="InterPro"/>
</dbReference>
<evidence type="ECO:0000259" key="7">
    <source>
        <dbReference type="Pfam" id="PF01292"/>
    </source>
</evidence>
<feature type="transmembrane region" description="Helical" evidence="6">
    <location>
        <begin position="20"/>
        <end position="37"/>
    </location>
</feature>
<reference evidence="8 9" key="1">
    <citation type="submission" date="2017-04" db="EMBL/GenBank/DDBJ databases">
        <authorList>
            <person name="Afonso C.L."/>
            <person name="Miller P.J."/>
            <person name="Scott M.A."/>
            <person name="Spackman E."/>
            <person name="Goraichik I."/>
            <person name="Dimitrov K.M."/>
            <person name="Suarez D.L."/>
            <person name="Swayne D.E."/>
        </authorList>
    </citation>
    <scope>NUCLEOTIDE SEQUENCE [LARGE SCALE GENOMIC DNA]</scope>
    <source>
        <strain evidence="8 9">B5P</strain>
    </source>
</reference>
<keyword evidence="3 6" id="KW-0812">Transmembrane</keyword>
<gene>
    <name evidence="8" type="ORF">SAMN02982922_5310</name>
</gene>
<evidence type="ECO:0000256" key="4">
    <source>
        <dbReference type="ARBA" id="ARBA00022989"/>
    </source>
</evidence>
<dbReference type="AlphaFoldDB" id="A0A1X7PVE0"/>
<evidence type="ECO:0000313" key="9">
    <source>
        <dbReference type="Proteomes" id="UP000193083"/>
    </source>
</evidence>
<dbReference type="Pfam" id="PF01292">
    <property type="entry name" value="Ni_hydr_CYTB"/>
    <property type="match status" value="1"/>
</dbReference>
<sequence length="188" mass="20316">MRPDAGGAMPPTTVKVWDPFVRVFHWALVALFVFAFLTGDEWQGPHETAGYVIAGLVAARILWGLIGSRHARFSTFVRSPVEVARFIGATARFSAPRYLGHNPAGAAMILALLAAIGVIATTGYMMTTDAYWGVEWVEGMHETAAWGTLGLIVLHVAGVALASIEHRENLVRAMFTGRKRAPGADDRA</sequence>
<feature type="transmembrane region" description="Helical" evidence="6">
    <location>
        <begin position="104"/>
        <end position="124"/>
    </location>
</feature>
<dbReference type="EMBL" id="FXBL01000004">
    <property type="protein sequence ID" value="SMH55277.1"/>
    <property type="molecule type" value="Genomic_DNA"/>
</dbReference>